<sequence length="61" mass="6852">MNEADDIKKLNLENPELKAEIQELKAQLLSAQTRVYRADISPVDRPGFKRVLKLASNPGMS</sequence>
<dbReference type="EMBL" id="BLAY01000462">
    <property type="protein sequence ID" value="GET44628.1"/>
    <property type="molecule type" value="Genomic_DNA"/>
</dbReference>
<accession>A0AAV3XQF0</accession>
<evidence type="ECO:0000256" key="1">
    <source>
        <dbReference type="SAM" id="Coils"/>
    </source>
</evidence>
<evidence type="ECO:0000313" key="3">
    <source>
        <dbReference type="Proteomes" id="UP001050975"/>
    </source>
</evidence>
<keyword evidence="3" id="KW-1185">Reference proteome</keyword>
<dbReference type="RefSeq" id="WP_226594878.1">
    <property type="nucleotide sequence ID" value="NZ_BLAY01000462.1"/>
</dbReference>
<name>A0AAV3XQF0_9CYAN</name>
<reference evidence="2" key="1">
    <citation type="submission" date="2019-10" db="EMBL/GenBank/DDBJ databases">
        <title>Draft genome sequece of Microseira wollei NIES-4236.</title>
        <authorList>
            <person name="Yamaguchi H."/>
            <person name="Suzuki S."/>
            <person name="Kawachi M."/>
        </authorList>
    </citation>
    <scope>NUCLEOTIDE SEQUENCE</scope>
    <source>
        <strain evidence="2">NIES-4236</strain>
    </source>
</reference>
<dbReference type="AlphaFoldDB" id="A0AAV3XQF0"/>
<keyword evidence="1" id="KW-0175">Coiled coil</keyword>
<organism evidence="2 3">
    <name type="scientific">Microseira wollei NIES-4236</name>
    <dbReference type="NCBI Taxonomy" id="2530354"/>
    <lineage>
        <taxon>Bacteria</taxon>
        <taxon>Bacillati</taxon>
        <taxon>Cyanobacteriota</taxon>
        <taxon>Cyanophyceae</taxon>
        <taxon>Oscillatoriophycideae</taxon>
        <taxon>Aerosakkonematales</taxon>
        <taxon>Aerosakkonemataceae</taxon>
        <taxon>Microseira</taxon>
    </lineage>
</organism>
<comment type="caution">
    <text evidence="2">The sequence shown here is derived from an EMBL/GenBank/DDBJ whole genome shotgun (WGS) entry which is preliminary data.</text>
</comment>
<gene>
    <name evidence="2" type="ORF">MiSe_94590</name>
</gene>
<dbReference type="Proteomes" id="UP001050975">
    <property type="component" value="Unassembled WGS sequence"/>
</dbReference>
<feature type="coiled-coil region" evidence="1">
    <location>
        <begin position="7"/>
        <end position="34"/>
    </location>
</feature>
<proteinExistence type="predicted"/>
<protein>
    <submittedName>
        <fullName evidence="2">Uncharacterized protein</fullName>
    </submittedName>
</protein>
<evidence type="ECO:0000313" key="2">
    <source>
        <dbReference type="EMBL" id="GET44628.1"/>
    </source>
</evidence>